<dbReference type="GO" id="GO:0008270">
    <property type="term" value="F:zinc ion binding"/>
    <property type="evidence" value="ECO:0007669"/>
    <property type="project" value="UniProtKB-KW"/>
</dbReference>
<feature type="domain" description="C2H2-type" evidence="5">
    <location>
        <begin position="44"/>
        <end position="67"/>
    </location>
</feature>
<evidence type="ECO:0000256" key="3">
    <source>
        <dbReference type="ARBA" id="ARBA00022771"/>
    </source>
</evidence>
<protein>
    <recommendedName>
        <fullName evidence="5">C2H2-type domain-containing protein</fullName>
    </recommendedName>
</protein>
<dbReference type="SMART" id="SM00355">
    <property type="entry name" value="ZnF_C2H2"/>
    <property type="match status" value="5"/>
</dbReference>
<dbReference type="InterPro" id="IPR013087">
    <property type="entry name" value="Znf_C2H2_type"/>
</dbReference>
<dbReference type="AlphaFoldDB" id="A0AAW1U650"/>
<dbReference type="Proteomes" id="UP001431783">
    <property type="component" value="Unassembled WGS sequence"/>
</dbReference>
<organism evidence="6 7">
    <name type="scientific">Henosepilachna vigintioctopunctata</name>
    <dbReference type="NCBI Taxonomy" id="420089"/>
    <lineage>
        <taxon>Eukaryota</taxon>
        <taxon>Metazoa</taxon>
        <taxon>Ecdysozoa</taxon>
        <taxon>Arthropoda</taxon>
        <taxon>Hexapoda</taxon>
        <taxon>Insecta</taxon>
        <taxon>Pterygota</taxon>
        <taxon>Neoptera</taxon>
        <taxon>Endopterygota</taxon>
        <taxon>Coleoptera</taxon>
        <taxon>Polyphaga</taxon>
        <taxon>Cucujiformia</taxon>
        <taxon>Coccinelloidea</taxon>
        <taxon>Coccinellidae</taxon>
        <taxon>Epilachninae</taxon>
        <taxon>Epilachnini</taxon>
        <taxon>Henosepilachna</taxon>
    </lineage>
</organism>
<reference evidence="6 7" key="1">
    <citation type="submission" date="2023-03" db="EMBL/GenBank/DDBJ databases">
        <title>Genome insight into feeding habits of ladybird beetles.</title>
        <authorList>
            <person name="Li H.-S."/>
            <person name="Huang Y.-H."/>
            <person name="Pang H."/>
        </authorList>
    </citation>
    <scope>NUCLEOTIDE SEQUENCE [LARGE SCALE GENOMIC DNA]</scope>
    <source>
        <strain evidence="6">SYSU_2023b</strain>
        <tissue evidence="6">Whole body</tissue>
    </source>
</reference>
<dbReference type="PANTHER" id="PTHR24403">
    <property type="entry name" value="ZINC FINGER PROTEIN"/>
    <property type="match status" value="1"/>
</dbReference>
<keyword evidence="3" id="KW-0863">Zinc-finger</keyword>
<evidence type="ECO:0000256" key="4">
    <source>
        <dbReference type="ARBA" id="ARBA00022833"/>
    </source>
</evidence>
<evidence type="ECO:0000313" key="7">
    <source>
        <dbReference type="Proteomes" id="UP001431783"/>
    </source>
</evidence>
<keyword evidence="2" id="KW-0677">Repeat</keyword>
<dbReference type="EMBL" id="JARQZJ010000035">
    <property type="protein sequence ID" value="KAK9876066.1"/>
    <property type="molecule type" value="Genomic_DNA"/>
</dbReference>
<keyword evidence="4" id="KW-0862">Zinc</keyword>
<dbReference type="Pfam" id="PF05605">
    <property type="entry name" value="zf-Di19"/>
    <property type="match status" value="1"/>
</dbReference>
<feature type="domain" description="C2H2-type" evidence="5">
    <location>
        <begin position="15"/>
        <end position="37"/>
    </location>
</feature>
<dbReference type="InterPro" id="IPR050688">
    <property type="entry name" value="Zinc_finger/UBP_domain"/>
</dbReference>
<evidence type="ECO:0000256" key="2">
    <source>
        <dbReference type="ARBA" id="ARBA00022737"/>
    </source>
</evidence>
<keyword evidence="7" id="KW-1185">Reference proteome</keyword>
<dbReference type="Gene3D" id="3.30.160.60">
    <property type="entry name" value="Classic Zinc Finger"/>
    <property type="match status" value="2"/>
</dbReference>
<accession>A0AAW1U650</accession>
<feature type="domain" description="C2H2-type" evidence="5">
    <location>
        <begin position="131"/>
        <end position="154"/>
    </location>
</feature>
<dbReference type="InterPro" id="IPR008598">
    <property type="entry name" value="Di19_Zn-bd"/>
</dbReference>
<feature type="domain" description="C2H2-type" evidence="5">
    <location>
        <begin position="74"/>
        <end position="96"/>
    </location>
</feature>
<keyword evidence="1" id="KW-0479">Metal-binding</keyword>
<comment type="caution">
    <text evidence="6">The sequence shown here is derived from an EMBL/GenBank/DDBJ whole genome shotgun (WGS) entry which is preliminary data.</text>
</comment>
<dbReference type="PANTHER" id="PTHR24403:SF67">
    <property type="entry name" value="FI01116P-RELATED"/>
    <property type="match status" value="1"/>
</dbReference>
<evidence type="ECO:0000313" key="6">
    <source>
        <dbReference type="EMBL" id="KAK9876066.1"/>
    </source>
</evidence>
<gene>
    <name evidence="6" type="ORF">WA026_011175</name>
</gene>
<name>A0AAW1U650_9CUCU</name>
<sequence length="168" mass="20019">MTQIGDNNQCKSIIIQCDQCSFNHRNQLVMNVHALVHSTQSIRFGCPYCCFDNIWKDSVRSHINIKHNRLKNMKWCPYCNYKSSQKIEIDSHIEKHHKNVPRLCSFCEFSTIDRLQMVEHINSKHKEEDIYKCCDCPYKTTYLKCLNLHFKNKHNSEVFHCKFASIHH</sequence>
<evidence type="ECO:0000259" key="5">
    <source>
        <dbReference type="SMART" id="SM00355"/>
    </source>
</evidence>
<proteinExistence type="predicted"/>
<evidence type="ECO:0000256" key="1">
    <source>
        <dbReference type="ARBA" id="ARBA00022723"/>
    </source>
</evidence>
<dbReference type="GO" id="GO:0005634">
    <property type="term" value="C:nucleus"/>
    <property type="evidence" value="ECO:0007669"/>
    <property type="project" value="TreeGrafter"/>
</dbReference>
<feature type="domain" description="C2H2-type" evidence="5">
    <location>
        <begin position="102"/>
        <end position="125"/>
    </location>
</feature>
<dbReference type="GO" id="GO:0045944">
    <property type="term" value="P:positive regulation of transcription by RNA polymerase II"/>
    <property type="evidence" value="ECO:0007669"/>
    <property type="project" value="TreeGrafter"/>
</dbReference>